<gene>
    <name evidence="2" type="ORF">E3Q10_01511</name>
</gene>
<feature type="chain" id="PRO_5030101631" evidence="1">
    <location>
        <begin position="21"/>
        <end position="95"/>
    </location>
</feature>
<proteinExistence type="predicted"/>
<dbReference type="EMBL" id="SPRO01000011">
    <property type="protein sequence ID" value="TIC31689.1"/>
    <property type="molecule type" value="Genomic_DNA"/>
</dbReference>
<dbReference type="PROSITE" id="PS51257">
    <property type="entry name" value="PROKAR_LIPOPROTEIN"/>
    <property type="match status" value="1"/>
</dbReference>
<keyword evidence="1" id="KW-0732">Signal</keyword>
<dbReference type="InterPro" id="IPR045992">
    <property type="entry name" value="DUF5948"/>
</dbReference>
<evidence type="ECO:0000313" key="2">
    <source>
        <dbReference type="EMBL" id="TIC31689.1"/>
    </source>
</evidence>
<feature type="signal peptide" evidence="1">
    <location>
        <begin position="1"/>
        <end position="20"/>
    </location>
</feature>
<name>A0A4T0NB22_9BASI</name>
<accession>A0A4T0NB22</accession>
<protein>
    <submittedName>
        <fullName evidence="2">Uncharacterized protein</fullName>
    </submittedName>
</protein>
<comment type="caution">
    <text evidence="2">The sequence shown here is derived from an EMBL/GenBank/DDBJ whole genome shotgun (WGS) entry which is preliminary data.</text>
</comment>
<evidence type="ECO:0000313" key="3">
    <source>
        <dbReference type="Proteomes" id="UP000305647"/>
    </source>
</evidence>
<organism evidence="2 3">
    <name type="scientific">Wallemia mellicola</name>
    <dbReference type="NCBI Taxonomy" id="1708541"/>
    <lineage>
        <taxon>Eukaryota</taxon>
        <taxon>Fungi</taxon>
        <taxon>Dikarya</taxon>
        <taxon>Basidiomycota</taxon>
        <taxon>Wallemiomycotina</taxon>
        <taxon>Wallemiomycetes</taxon>
        <taxon>Wallemiales</taxon>
        <taxon>Wallemiaceae</taxon>
        <taxon>Wallemia</taxon>
    </lineage>
</organism>
<reference evidence="2 3" key="1">
    <citation type="submission" date="2019-03" db="EMBL/GenBank/DDBJ databases">
        <title>Sequencing 25 genomes of Wallemia mellicola.</title>
        <authorList>
            <person name="Gostincar C."/>
        </authorList>
    </citation>
    <scope>NUCLEOTIDE SEQUENCE [LARGE SCALE GENOMIC DNA]</scope>
    <source>
        <strain evidence="2 3">EXF-8738</strain>
    </source>
</reference>
<dbReference type="Proteomes" id="UP000305647">
    <property type="component" value="Unassembled WGS sequence"/>
</dbReference>
<sequence>MKFTLITALTLAIVVGTTQAAGIAACTANKDGTGPYDQTYTRICCQEQNMAGTLAQGKYDEKYHDCRTHITNGNGVDQGKMTECCSKNGLGSTAQ</sequence>
<dbReference type="Pfam" id="PF19373">
    <property type="entry name" value="DUF5948"/>
    <property type="match status" value="1"/>
</dbReference>
<dbReference type="AlphaFoldDB" id="A0A4T0NB22"/>
<evidence type="ECO:0000256" key="1">
    <source>
        <dbReference type="SAM" id="SignalP"/>
    </source>
</evidence>